<protein>
    <submittedName>
        <fullName evidence="1">Uncharacterized protein</fullName>
    </submittedName>
</protein>
<accession>A0A0P7YF90</accession>
<dbReference type="Proteomes" id="UP000034805">
    <property type="component" value="Unassembled WGS sequence"/>
</dbReference>
<dbReference type="EMBL" id="JARO02006495">
    <property type="protein sequence ID" value="KPP65173.1"/>
    <property type="molecule type" value="Genomic_DNA"/>
</dbReference>
<evidence type="ECO:0000313" key="2">
    <source>
        <dbReference type="Proteomes" id="UP000034805"/>
    </source>
</evidence>
<comment type="caution">
    <text evidence="1">The sequence shown here is derived from an EMBL/GenBank/DDBJ whole genome shotgun (WGS) entry which is preliminary data.</text>
</comment>
<feature type="non-terminal residue" evidence="1">
    <location>
        <position position="76"/>
    </location>
</feature>
<gene>
    <name evidence="1" type="ORF">Z043_116429</name>
</gene>
<evidence type="ECO:0000313" key="1">
    <source>
        <dbReference type="EMBL" id="KPP65173.1"/>
    </source>
</evidence>
<proteinExistence type="predicted"/>
<sequence>MTAPAPPSLPLKDVTWMPTMCQDRRAELLLVVGLRPRERASERCYRIRSFRLCSWVTRTCSTINMTAWSNNLPQLR</sequence>
<reference evidence="1 2" key="1">
    <citation type="submission" date="2015-08" db="EMBL/GenBank/DDBJ databases">
        <title>The genome of the Asian arowana (Scleropages formosus).</title>
        <authorList>
            <person name="Tan M.H."/>
            <person name="Gan H.M."/>
            <person name="Croft L.J."/>
            <person name="Austin C.M."/>
        </authorList>
    </citation>
    <scope>NUCLEOTIDE SEQUENCE [LARGE SCALE GENOMIC DNA]</scope>
    <source>
        <strain evidence="1">Aro1</strain>
    </source>
</reference>
<organism evidence="1 2">
    <name type="scientific">Scleropages formosus</name>
    <name type="common">Asian bonytongue</name>
    <name type="synonym">Osteoglossum formosum</name>
    <dbReference type="NCBI Taxonomy" id="113540"/>
    <lineage>
        <taxon>Eukaryota</taxon>
        <taxon>Metazoa</taxon>
        <taxon>Chordata</taxon>
        <taxon>Craniata</taxon>
        <taxon>Vertebrata</taxon>
        <taxon>Euteleostomi</taxon>
        <taxon>Actinopterygii</taxon>
        <taxon>Neopterygii</taxon>
        <taxon>Teleostei</taxon>
        <taxon>Osteoglossocephala</taxon>
        <taxon>Osteoglossomorpha</taxon>
        <taxon>Osteoglossiformes</taxon>
        <taxon>Osteoglossidae</taxon>
        <taxon>Scleropages</taxon>
    </lineage>
</organism>
<name>A0A0P7YF90_SCLFO</name>
<dbReference type="AlphaFoldDB" id="A0A0P7YF90"/>